<organism evidence="11 12">
    <name type="scientific">Lunatimonas lonarensis</name>
    <dbReference type="NCBI Taxonomy" id="1232681"/>
    <lineage>
        <taxon>Bacteria</taxon>
        <taxon>Pseudomonadati</taxon>
        <taxon>Bacteroidota</taxon>
        <taxon>Cytophagia</taxon>
        <taxon>Cytophagales</taxon>
        <taxon>Cyclobacteriaceae</taxon>
    </lineage>
</organism>
<dbReference type="InterPro" id="IPR036188">
    <property type="entry name" value="FAD/NAD-bd_sf"/>
</dbReference>
<dbReference type="Gene3D" id="3.30.9.10">
    <property type="entry name" value="D-Amino Acid Oxidase, subunit A, domain 2"/>
    <property type="match status" value="1"/>
</dbReference>
<proteinExistence type="predicted"/>
<keyword evidence="7" id="KW-0274">FAD</keyword>
<reference evidence="11 12" key="1">
    <citation type="submission" date="2013-02" db="EMBL/GenBank/DDBJ databases">
        <title>A novel strain isolated from Lonar lake, Maharashtra, India.</title>
        <authorList>
            <person name="Singh A."/>
        </authorList>
    </citation>
    <scope>NUCLEOTIDE SEQUENCE [LARGE SCALE GENOMIC DNA]</scope>
    <source>
        <strain evidence="11 12">AK24</strain>
    </source>
</reference>
<evidence type="ECO:0000256" key="7">
    <source>
        <dbReference type="ARBA" id="ARBA00022827"/>
    </source>
</evidence>
<evidence type="ECO:0000313" key="12">
    <source>
        <dbReference type="Proteomes" id="UP000013909"/>
    </source>
</evidence>
<dbReference type="AlphaFoldDB" id="R7ZWT1"/>
<evidence type="ECO:0000256" key="6">
    <source>
        <dbReference type="ARBA" id="ARBA00022694"/>
    </source>
</evidence>
<evidence type="ECO:0000256" key="4">
    <source>
        <dbReference type="ARBA" id="ARBA00022679"/>
    </source>
</evidence>
<dbReference type="STRING" id="1232681.ADIS_0950"/>
<gene>
    <name evidence="11" type="ORF">ADIS_0950</name>
</gene>
<dbReference type="PANTHER" id="PTHR13847">
    <property type="entry name" value="SARCOSINE DEHYDROGENASE-RELATED"/>
    <property type="match status" value="1"/>
</dbReference>
<dbReference type="Pfam" id="PF01266">
    <property type="entry name" value="DAO"/>
    <property type="match status" value="1"/>
</dbReference>
<dbReference type="Proteomes" id="UP000013909">
    <property type="component" value="Unassembled WGS sequence"/>
</dbReference>
<evidence type="ECO:0000313" key="11">
    <source>
        <dbReference type="EMBL" id="EON78600.1"/>
    </source>
</evidence>
<feature type="domain" description="FAD dependent oxidoreductase" evidence="10">
    <location>
        <begin position="4"/>
        <end position="324"/>
    </location>
</feature>
<dbReference type="GO" id="GO:0008033">
    <property type="term" value="P:tRNA processing"/>
    <property type="evidence" value="ECO:0007669"/>
    <property type="project" value="UniProtKB-KW"/>
</dbReference>
<dbReference type="PATRIC" id="fig|1288963.3.peg.949"/>
<keyword evidence="2" id="KW-0489">Methyltransferase</keyword>
<dbReference type="GO" id="GO:0005737">
    <property type="term" value="C:cytoplasm"/>
    <property type="evidence" value="ECO:0007669"/>
    <property type="project" value="TreeGrafter"/>
</dbReference>
<dbReference type="GO" id="GO:0016491">
    <property type="term" value="F:oxidoreductase activity"/>
    <property type="evidence" value="ECO:0007669"/>
    <property type="project" value="UniProtKB-KW"/>
</dbReference>
<keyword evidence="1" id="KW-0963">Cytoplasm</keyword>
<dbReference type="Gene3D" id="3.50.50.60">
    <property type="entry name" value="FAD/NAD(P)-binding domain"/>
    <property type="match status" value="1"/>
</dbReference>
<dbReference type="EMBL" id="AQHR01000029">
    <property type="protein sequence ID" value="EON78600.1"/>
    <property type="molecule type" value="Genomic_DNA"/>
</dbReference>
<comment type="caution">
    <text evidence="11">The sequence shown here is derived from an EMBL/GenBank/DDBJ whole genome shotgun (WGS) entry which is preliminary data.</text>
</comment>
<dbReference type="PANTHER" id="PTHR13847:SF283">
    <property type="entry name" value="TRNA 5-METHYLAMINOMETHYL-2-THIOURIDINE BIOSYNTHESIS BIFUNCTIONAL PROTEIN MNMC"/>
    <property type="match status" value="1"/>
</dbReference>
<dbReference type="OrthoDB" id="214253at2"/>
<dbReference type="InterPro" id="IPR006076">
    <property type="entry name" value="FAD-dep_OxRdtase"/>
</dbReference>
<keyword evidence="8" id="KW-0560">Oxidoreductase</keyword>
<keyword evidence="9" id="KW-0511">Multifunctional enzyme</keyword>
<keyword evidence="4" id="KW-0808">Transferase</keyword>
<evidence type="ECO:0000256" key="5">
    <source>
        <dbReference type="ARBA" id="ARBA00022691"/>
    </source>
</evidence>
<evidence type="ECO:0000259" key="10">
    <source>
        <dbReference type="Pfam" id="PF01266"/>
    </source>
</evidence>
<dbReference type="GO" id="GO:0032259">
    <property type="term" value="P:methylation"/>
    <property type="evidence" value="ECO:0007669"/>
    <property type="project" value="UniProtKB-KW"/>
</dbReference>
<keyword evidence="6" id="KW-0819">tRNA processing</keyword>
<evidence type="ECO:0000256" key="2">
    <source>
        <dbReference type="ARBA" id="ARBA00022603"/>
    </source>
</evidence>
<evidence type="ECO:0000256" key="3">
    <source>
        <dbReference type="ARBA" id="ARBA00022630"/>
    </source>
</evidence>
<keyword evidence="12" id="KW-1185">Reference proteome</keyword>
<name>R7ZWT1_9BACT</name>
<evidence type="ECO:0000256" key="8">
    <source>
        <dbReference type="ARBA" id="ARBA00023002"/>
    </source>
</evidence>
<keyword evidence="3" id="KW-0285">Flavoprotein</keyword>
<dbReference type="RefSeq" id="WP_010853098.1">
    <property type="nucleotide sequence ID" value="NZ_AQHR01000029.1"/>
</dbReference>
<accession>R7ZWT1</accession>
<dbReference type="SUPFAM" id="SSF51971">
    <property type="entry name" value="Nucleotide-binding domain"/>
    <property type="match status" value="1"/>
</dbReference>
<evidence type="ECO:0000256" key="9">
    <source>
        <dbReference type="ARBA" id="ARBA00023268"/>
    </source>
</evidence>
<evidence type="ECO:0000256" key="1">
    <source>
        <dbReference type="ARBA" id="ARBA00022490"/>
    </source>
</evidence>
<dbReference type="GO" id="GO:0008168">
    <property type="term" value="F:methyltransferase activity"/>
    <property type="evidence" value="ECO:0007669"/>
    <property type="project" value="UniProtKB-KW"/>
</dbReference>
<protein>
    <recommendedName>
        <fullName evidence="10">FAD dependent oxidoreductase domain-containing protein</fullName>
    </recommendedName>
</protein>
<keyword evidence="5" id="KW-0949">S-adenosyl-L-methionine</keyword>
<sequence>MKTDFLLIGQGLAGTVLSWRLLSKGYSVQVIDTPGLSNSSQVAAGLYNPITGRKMVKTWEADRFFPEIEPFYRSLETLLGEKFLVPMPIYRPFLNVEEQNEWMGNSSSEEFRAFLSEIRTSSKYQEVNDRYGGVVLSRSGYLKIPKLLDRYAAWLAKEGRLIREVFDEKKLTLMPGGVSYGGVEAGAVIYTNGLAAMGSTFFSWLPFKPVRGEILTVEQGFSPKEIINRGVFRITLSDGIHRVGSTYDNHDLEAGATETGRKELTEKLAGLINLPVGRIVKQDWGIRPATKDRKPFLGQHPVHNQVYIFNGLGAKGVSLAPYFSLEMYELLTLQKEPTKVVNINRFFKYI</sequence>